<organism evidence="1 2">
    <name type="scientific">[Eubacterium] hominis</name>
    <dbReference type="NCBI Taxonomy" id="2764325"/>
    <lineage>
        <taxon>Bacteria</taxon>
        <taxon>Bacillati</taxon>
        <taxon>Bacillota</taxon>
        <taxon>Erysipelotrichia</taxon>
        <taxon>Erysipelotrichales</taxon>
        <taxon>Erysipelotrichaceae</taxon>
        <taxon>Amedibacillus</taxon>
    </lineage>
</organism>
<keyword evidence="2" id="KW-1185">Reference proteome</keyword>
<protein>
    <submittedName>
        <fullName evidence="1">Alpha/beta hydrolase</fullName>
    </submittedName>
</protein>
<reference evidence="1 2" key="1">
    <citation type="submission" date="2020-08" db="EMBL/GenBank/DDBJ databases">
        <authorList>
            <person name="Liu C."/>
            <person name="Sun Q."/>
        </authorList>
    </citation>
    <scope>NUCLEOTIDE SEQUENCE [LARGE SCALE GENOMIC DNA]</scope>
    <source>
        <strain evidence="1 2">NSJ-61</strain>
    </source>
</reference>
<sequence>MVEKKEVSISCFDTMRMLHIYTPKGYPKGRKKYPVLYMYDGHNLFFDEDATYGKSWGLADYLDSQNMDIIVVGIECNHEGNMRLEEFSPYDFEDAYIGHIHGRGDQLMEWVVHELKPWIDSTYRTKKSRSYTGIAGSSMGGLMALYTILHHNDTFSMAGCFSSFLYPVMEDLKKELHACSLKESRIFLSWGTDEFRSKTALAYGTDRNLYITQQLLQKGADVFPYQHIKGKHNEASWEKELPIALPFLFEE</sequence>
<keyword evidence="1" id="KW-0378">Hydrolase</keyword>
<accession>A0A7G9GMR3</accession>
<dbReference type="Pfam" id="PF00756">
    <property type="entry name" value="Esterase"/>
    <property type="match status" value="1"/>
</dbReference>
<dbReference type="InterPro" id="IPR000801">
    <property type="entry name" value="Esterase-like"/>
</dbReference>
<dbReference type="GO" id="GO:0016787">
    <property type="term" value="F:hydrolase activity"/>
    <property type="evidence" value="ECO:0007669"/>
    <property type="project" value="UniProtKB-KW"/>
</dbReference>
<dbReference type="InterPro" id="IPR029058">
    <property type="entry name" value="AB_hydrolase_fold"/>
</dbReference>
<dbReference type="EMBL" id="CP060636">
    <property type="protein sequence ID" value="QNM12095.1"/>
    <property type="molecule type" value="Genomic_DNA"/>
</dbReference>
<dbReference type="AlphaFoldDB" id="A0A7G9GMR3"/>
<dbReference type="PANTHER" id="PTHR48098">
    <property type="entry name" value="ENTEROCHELIN ESTERASE-RELATED"/>
    <property type="match status" value="1"/>
</dbReference>
<dbReference type="Gene3D" id="3.40.50.1820">
    <property type="entry name" value="alpha/beta hydrolase"/>
    <property type="match status" value="1"/>
</dbReference>
<dbReference type="Proteomes" id="UP000515856">
    <property type="component" value="Chromosome"/>
</dbReference>
<dbReference type="PANTHER" id="PTHR48098:SF6">
    <property type="entry name" value="FERRI-BACILLIBACTIN ESTERASE BESA"/>
    <property type="match status" value="1"/>
</dbReference>
<evidence type="ECO:0000313" key="1">
    <source>
        <dbReference type="EMBL" id="QNM12095.1"/>
    </source>
</evidence>
<name>A0A7G9GMR3_9FIRM</name>
<gene>
    <name evidence="1" type="ORF">H9Q80_17915</name>
</gene>
<dbReference type="InterPro" id="IPR050583">
    <property type="entry name" value="Mycobacterial_A85_antigen"/>
</dbReference>
<proteinExistence type="predicted"/>
<dbReference type="RefSeq" id="WP_117453728.1">
    <property type="nucleotide sequence ID" value="NZ_CP060636.1"/>
</dbReference>
<dbReference type="SUPFAM" id="SSF53474">
    <property type="entry name" value="alpha/beta-Hydrolases"/>
    <property type="match status" value="1"/>
</dbReference>
<dbReference type="KEGG" id="ehn:H9Q80_17915"/>
<evidence type="ECO:0000313" key="2">
    <source>
        <dbReference type="Proteomes" id="UP000515856"/>
    </source>
</evidence>